<gene>
    <name evidence="1" type="ordered locus">Acid345_1855</name>
</gene>
<dbReference type="eggNOG" id="COG2050">
    <property type="taxonomic scope" value="Bacteria"/>
</dbReference>
<dbReference type="AlphaFoldDB" id="Q1IQJ4"/>
<dbReference type="InterPro" id="IPR027961">
    <property type="entry name" value="DUF4442"/>
</dbReference>
<reference evidence="1 2" key="1">
    <citation type="journal article" date="2009" name="Appl. Environ. Microbiol.">
        <title>Three genomes from the phylum Acidobacteria provide insight into the lifestyles of these microorganisms in soils.</title>
        <authorList>
            <person name="Ward N.L."/>
            <person name="Challacombe J.F."/>
            <person name="Janssen P.H."/>
            <person name="Henrissat B."/>
            <person name="Coutinho P.M."/>
            <person name="Wu M."/>
            <person name="Xie G."/>
            <person name="Haft D.H."/>
            <person name="Sait M."/>
            <person name="Badger J."/>
            <person name="Barabote R.D."/>
            <person name="Bradley B."/>
            <person name="Brettin T.S."/>
            <person name="Brinkac L.M."/>
            <person name="Bruce D."/>
            <person name="Creasy T."/>
            <person name="Daugherty S.C."/>
            <person name="Davidsen T.M."/>
            <person name="DeBoy R.T."/>
            <person name="Detter J.C."/>
            <person name="Dodson R.J."/>
            <person name="Durkin A.S."/>
            <person name="Ganapathy A."/>
            <person name="Gwinn-Giglio M."/>
            <person name="Han C.S."/>
            <person name="Khouri H."/>
            <person name="Kiss H."/>
            <person name="Kothari S.P."/>
            <person name="Madupu R."/>
            <person name="Nelson K.E."/>
            <person name="Nelson W.C."/>
            <person name="Paulsen I."/>
            <person name="Penn K."/>
            <person name="Ren Q."/>
            <person name="Rosovitz M.J."/>
            <person name="Selengut J.D."/>
            <person name="Shrivastava S."/>
            <person name="Sullivan S.A."/>
            <person name="Tapia R."/>
            <person name="Thompson L.S."/>
            <person name="Watkins K.L."/>
            <person name="Yang Q."/>
            <person name="Yu C."/>
            <person name="Zafar N."/>
            <person name="Zhou L."/>
            <person name="Kuske C.R."/>
        </authorList>
    </citation>
    <scope>NUCLEOTIDE SEQUENCE [LARGE SCALE GENOMIC DNA]</scope>
    <source>
        <strain evidence="1 2">Ellin345</strain>
    </source>
</reference>
<dbReference type="Gene3D" id="3.10.129.10">
    <property type="entry name" value="Hotdog Thioesterase"/>
    <property type="match status" value="1"/>
</dbReference>
<dbReference type="Pfam" id="PF14539">
    <property type="entry name" value="DUF4442"/>
    <property type="match status" value="1"/>
</dbReference>
<evidence type="ECO:0000313" key="1">
    <source>
        <dbReference type="EMBL" id="ABF40856.1"/>
    </source>
</evidence>
<proteinExistence type="predicted"/>
<evidence type="ECO:0008006" key="3">
    <source>
        <dbReference type="Google" id="ProtNLM"/>
    </source>
</evidence>
<dbReference type="EMBL" id="CP000360">
    <property type="protein sequence ID" value="ABF40856.1"/>
    <property type="molecule type" value="Genomic_DNA"/>
</dbReference>
<dbReference type="HOGENOM" id="CLU_116159_0_0_0"/>
<dbReference type="EnsemblBacteria" id="ABF40856">
    <property type="protein sequence ID" value="ABF40856"/>
    <property type="gene ID" value="Acid345_1855"/>
</dbReference>
<dbReference type="SUPFAM" id="SSF54637">
    <property type="entry name" value="Thioesterase/thiol ester dehydrase-isomerase"/>
    <property type="match status" value="1"/>
</dbReference>
<dbReference type="InterPro" id="IPR029069">
    <property type="entry name" value="HotDog_dom_sf"/>
</dbReference>
<accession>Q1IQJ4</accession>
<protein>
    <recommendedName>
        <fullName evidence="3">Tetrameric acyl-CoA thioesterase</fullName>
    </recommendedName>
</protein>
<dbReference type="RefSeq" id="WP_011522658.1">
    <property type="nucleotide sequence ID" value="NC_008009.1"/>
</dbReference>
<evidence type="ECO:0000313" key="2">
    <source>
        <dbReference type="Proteomes" id="UP000002432"/>
    </source>
</evidence>
<dbReference type="Proteomes" id="UP000002432">
    <property type="component" value="Chromosome"/>
</dbReference>
<sequence length="164" mass="18719">MRKLIQAKIKKFIRYYPPLLGAGIKIARISPDVREIDVEMKLRFWNANYVGTHYGGSLYSMTDPFYMLMLIENLGREYIVWDKAATIRYKKPGRGKVTAQFRITQDQLDDILQALQHAEKTERIFAIDVKDEQGDVVAAIEKTISIRKKSATSRGTAAPPNAIK</sequence>
<dbReference type="KEGG" id="aba:Acid345_1855"/>
<name>Q1IQJ4_KORVE</name>
<keyword evidence="2" id="KW-1185">Reference proteome</keyword>
<dbReference type="STRING" id="204669.Acid345_1855"/>
<organism evidence="1 2">
    <name type="scientific">Koribacter versatilis (strain Ellin345)</name>
    <dbReference type="NCBI Taxonomy" id="204669"/>
    <lineage>
        <taxon>Bacteria</taxon>
        <taxon>Pseudomonadati</taxon>
        <taxon>Acidobacteriota</taxon>
        <taxon>Terriglobia</taxon>
        <taxon>Terriglobales</taxon>
        <taxon>Candidatus Korobacteraceae</taxon>
        <taxon>Candidatus Korobacter</taxon>
    </lineage>
</organism>
<dbReference type="OrthoDB" id="9814774at2"/>